<dbReference type="Pfam" id="PF08240">
    <property type="entry name" value="ADH_N"/>
    <property type="match status" value="1"/>
</dbReference>
<organism evidence="2 3">
    <name type="scientific">Levilactobacillus parabrevis ATCC 53295</name>
    <dbReference type="NCBI Taxonomy" id="1267003"/>
    <lineage>
        <taxon>Bacteria</taxon>
        <taxon>Bacillati</taxon>
        <taxon>Bacillota</taxon>
        <taxon>Bacilli</taxon>
        <taxon>Lactobacillales</taxon>
        <taxon>Lactobacillaceae</taxon>
        <taxon>Levilactobacillus</taxon>
    </lineage>
</organism>
<keyword evidence="3" id="KW-1185">Reference proteome</keyword>
<dbReference type="PANTHER" id="PTHR43482:SF1">
    <property type="entry name" value="PROTEIN AST1-RELATED"/>
    <property type="match status" value="1"/>
</dbReference>
<dbReference type="STRING" id="357278.IV61_GL001451"/>
<dbReference type="PATRIC" id="fig|1267003.4.peg.1466"/>
<dbReference type="InterPro" id="IPR011032">
    <property type="entry name" value="GroES-like_sf"/>
</dbReference>
<comment type="caution">
    <text evidence="2">The sequence shown here is derived from an EMBL/GenBank/DDBJ whole genome shotgun (WGS) entry which is preliminary data.</text>
</comment>
<feature type="domain" description="Enoyl reductase (ER)" evidence="1">
    <location>
        <begin position="8"/>
        <end position="331"/>
    </location>
</feature>
<dbReference type="eggNOG" id="COG0604">
    <property type="taxonomic scope" value="Bacteria"/>
</dbReference>
<dbReference type="SMART" id="SM00829">
    <property type="entry name" value="PKS_ER"/>
    <property type="match status" value="1"/>
</dbReference>
<dbReference type="GO" id="GO:0016491">
    <property type="term" value="F:oxidoreductase activity"/>
    <property type="evidence" value="ECO:0007669"/>
    <property type="project" value="InterPro"/>
</dbReference>
<evidence type="ECO:0000259" key="1">
    <source>
        <dbReference type="SMART" id="SM00829"/>
    </source>
</evidence>
<dbReference type="RefSeq" id="WP_020090055.1">
    <property type="nucleotide sequence ID" value="NZ_AZCZ01000035.1"/>
</dbReference>
<dbReference type="CDD" id="cd05289">
    <property type="entry name" value="MDR_like_2"/>
    <property type="match status" value="1"/>
</dbReference>
<protein>
    <submittedName>
        <fullName evidence="2">Alcohol dehydrogenase GroES domain protein</fullName>
    </submittedName>
</protein>
<dbReference type="SUPFAM" id="SSF51735">
    <property type="entry name" value="NAD(P)-binding Rossmann-fold domains"/>
    <property type="match status" value="1"/>
</dbReference>
<dbReference type="Gene3D" id="3.90.180.10">
    <property type="entry name" value="Medium-chain alcohol dehydrogenases, catalytic domain"/>
    <property type="match status" value="1"/>
</dbReference>
<dbReference type="InterPro" id="IPR020843">
    <property type="entry name" value="ER"/>
</dbReference>
<evidence type="ECO:0000313" key="3">
    <source>
        <dbReference type="Proteomes" id="UP000051176"/>
    </source>
</evidence>
<accession>A0A0R1GNA4</accession>
<gene>
    <name evidence="2" type="ORF">FD07_GL001386</name>
</gene>
<dbReference type="InterPro" id="IPR036291">
    <property type="entry name" value="NAD(P)-bd_dom_sf"/>
</dbReference>
<dbReference type="InterPro" id="IPR013154">
    <property type="entry name" value="ADH-like_N"/>
</dbReference>
<dbReference type="AlphaFoldDB" id="A0A0R1GNA4"/>
<dbReference type="Pfam" id="PF13602">
    <property type="entry name" value="ADH_zinc_N_2"/>
    <property type="match status" value="1"/>
</dbReference>
<dbReference type="InterPro" id="IPR052585">
    <property type="entry name" value="Lipid_raft_assoc_Zn_ADH"/>
</dbReference>
<dbReference type="Gene3D" id="3.40.50.720">
    <property type="entry name" value="NAD(P)-binding Rossmann-like Domain"/>
    <property type="match status" value="1"/>
</dbReference>
<sequence length="333" mass="36182">MQAAQLNKYDKNFKLEVKDIPVPTPAANEVLVQVKFAAVNPLELLIGTGSVKLIQDYPMPVTMGNELSGVVTAVGANVTDFKVGDAVYSRLPLGKIGAFAEFVAIDQQAVALKPEDLDFAHSAAVPLTGLTAYQGLHEELHAQSGDHVMIPGGSGSFGQMAIPIAREMGLNVSVSGNARGKAAALANGVDQYFDYRQKNYWEELAPVDYVIDTIGPKELDHELKVLKSGGKLLSLRMGPNRHFAQSHHLSWLKTTLFSLAGARLDRQTKAVGAQYRFIFVRSDGAQLRKITELVERENIVPAIDPTEFKLADINQALELVATGHPKGKVLIRF</sequence>
<reference evidence="2 3" key="1">
    <citation type="journal article" date="2015" name="Genome Announc.">
        <title>Expanding the biotechnology potential of lactobacilli through comparative genomics of 213 strains and associated genera.</title>
        <authorList>
            <person name="Sun Z."/>
            <person name="Harris H.M."/>
            <person name="McCann A."/>
            <person name="Guo C."/>
            <person name="Argimon S."/>
            <person name="Zhang W."/>
            <person name="Yang X."/>
            <person name="Jeffery I.B."/>
            <person name="Cooney J.C."/>
            <person name="Kagawa T.F."/>
            <person name="Liu W."/>
            <person name="Song Y."/>
            <person name="Salvetti E."/>
            <person name="Wrobel A."/>
            <person name="Rasinkangas P."/>
            <person name="Parkhill J."/>
            <person name="Rea M.C."/>
            <person name="O'Sullivan O."/>
            <person name="Ritari J."/>
            <person name="Douillard F.P."/>
            <person name="Paul Ross R."/>
            <person name="Yang R."/>
            <person name="Briner A.E."/>
            <person name="Felis G.E."/>
            <person name="de Vos W.M."/>
            <person name="Barrangou R."/>
            <person name="Klaenhammer T.R."/>
            <person name="Caufield P.W."/>
            <person name="Cui Y."/>
            <person name="Zhang H."/>
            <person name="O'Toole P.W."/>
        </authorList>
    </citation>
    <scope>NUCLEOTIDE SEQUENCE [LARGE SCALE GENOMIC DNA]</scope>
    <source>
        <strain evidence="2 3">ATCC 53295</strain>
    </source>
</reference>
<proteinExistence type="predicted"/>
<dbReference type="EMBL" id="AZCZ01000035">
    <property type="protein sequence ID" value="KRK35516.1"/>
    <property type="molecule type" value="Genomic_DNA"/>
</dbReference>
<evidence type="ECO:0000313" key="2">
    <source>
        <dbReference type="EMBL" id="KRK35516.1"/>
    </source>
</evidence>
<dbReference type="SUPFAM" id="SSF50129">
    <property type="entry name" value="GroES-like"/>
    <property type="match status" value="1"/>
</dbReference>
<dbReference type="Proteomes" id="UP000051176">
    <property type="component" value="Unassembled WGS sequence"/>
</dbReference>
<dbReference type="OrthoDB" id="9792162at2"/>
<dbReference type="PANTHER" id="PTHR43482">
    <property type="entry name" value="PROTEIN AST1-RELATED"/>
    <property type="match status" value="1"/>
</dbReference>
<name>A0A0R1GNA4_9LACO</name>